<protein>
    <recommendedName>
        <fullName evidence="2">ATPase AAA-type core domain-containing protein</fullName>
    </recommendedName>
</protein>
<dbReference type="EMBL" id="VSSQ01045804">
    <property type="protein sequence ID" value="MPM99719.1"/>
    <property type="molecule type" value="Genomic_DNA"/>
</dbReference>
<organism evidence="1">
    <name type="scientific">bioreactor metagenome</name>
    <dbReference type="NCBI Taxonomy" id="1076179"/>
    <lineage>
        <taxon>unclassified sequences</taxon>
        <taxon>metagenomes</taxon>
        <taxon>ecological metagenomes</taxon>
    </lineage>
</organism>
<dbReference type="AlphaFoldDB" id="A0A645EEH2"/>
<reference evidence="1" key="1">
    <citation type="submission" date="2019-08" db="EMBL/GenBank/DDBJ databases">
        <authorList>
            <person name="Kucharzyk K."/>
            <person name="Murdoch R.W."/>
            <person name="Higgins S."/>
            <person name="Loffler F."/>
        </authorList>
    </citation>
    <scope>NUCLEOTIDE SEQUENCE</scope>
</reference>
<comment type="caution">
    <text evidence="1">The sequence shown here is derived from an EMBL/GenBank/DDBJ whole genome shotgun (WGS) entry which is preliminary data.</text>
</comment>
<name>A0A645EEH2_9ZZZZ</name>
<evidence type="ECO:0008006" key="2">
    <source>
        <dbReference type="Google" id="ProtNLM"/>
    </source>
</evidence>
<gene>
    <name evidence="1" type="ORF">SDC9_146913</name>
</gene>
<evidence type="ECO:0000313" key="1">
    <source>
        <dbReference type="EMBL" id="MPM99719.1"/>
    </source>
</evidence>
<accession>A0A645EEH2</accession>
<sequence length="219" mass="24634">MGTCVHLPLKMRTASKDTLIDALKANPHVMFLFDEVDPFDVAGNMRKFDMLRKIHDATGNPMVICGTNVLYDKLYGDRTVERFGQLIRRLDECEMKGMLRSDAVNYLNMVSREENIGFTFQARQILEPLALNAKLGGISLFTLLIGRAITLKRIQYFHSDGRSVPETAQCIHTPAKQGLSYPGPDTSISLPPTPERITIDEALISSCMADFKKQLLKRQ</sequence>
<proteinExistence type="predicted"/>